<protein>
    <submittedName>
        <fullName evidence="8">Uncharacterized protein</fullName>
    </submittedName>
</protein>
<evidence type="ECO:0000313" key="11">
    <source>
        <dbReference type="Proteomes" id="UP000038802"/>
    </source>
</evidence>
<evidence type="ECO:0000313" key="16">
    <source>
        <dbReference type="Proteomes" id="UP000046947"/>
    </source>
</evidence>
<evidence type="ECO:0000313" key="6">
    <source>
        <dbReference type="EMBL" id="CKT88541.1"/>
    </source>
</evidence>
<evidence type="ECO:0000313" key="4">
    <source>
        <dbReference type="EMBL" id="CKR42285.1"/>
    </source>
</evidence>
<dbReference type="EMBL" id="CSBK01000512">
    <property type="protein sequence ID" value="COX48743.1"/>
    <property type="molecule type" value="Genomic_DNA"/>
</dbReference>
<sequence>MVSASWTCTPAAGYRSSRSSTENPFSSTMSITRDFIVVTRIAVPSTVNVTVLHAATA</sequence>
<evidence type="ECO:0000313" key="2">
    <source>
        <dbReference type="EMBL" id="CFE78634.1"/>
    </source>
</evidence>
<accession>A0A0T9E321</accession>
<dbReference type="EMBL" id="CSAD01000172">
    <property type="protein sequence ID" value="COV30854.1"/>
    <property type="molecule type" value="Genomic_DNA"/>
</dbReference>
<evidence type="ECO:0000313" key="9">
    <source>
        <dbReference type="EMBL" id="COW04644.1"/>
    </source>
</evidence>
<dbReference type="Proteomes" id="UP000050164">
    <property type="component" value="Unassembled WGS sequence"/>
</dbReference>
<evidence type="ECO:0000313" key="14">
    <source>
        <dbReference type="Proteomes" id="UP000045842"/>
    </source>
</evidence>
<evidence type="ECO:0000313" key="7">
    <source>
        <dbReference type="EMBL" id="COV30854.1"/>
    </source>
</evidence>
<reference evidence="8" key="1">
    <citation type="submission" date="2015-03" db="EMBL/GenBank/DDBJ databases">
        <authorList>
            <person name="Murphy D."/>
        </authorList>
    </citation>
    <scope>NUCLEOTIDE SEQUENCE [LARGE SCALE GENOMIC DNA]</scope>
    <source>
        <strain evidence="8">K00500041</strain>
    </source>
</reference>
<evidence type="ECO:0000313" key="19">
    <source>
        <dbReference type="Proteomes" id="UP000050164"/>
    </source>
</evidence>
<evidence type="ECO:0000313" key="13">
    <source>
        <dbReference type="Proteomes" id="UP000044938"/>
    </source>
</evidence>
<dbReference type="AlphaFoldDB" id="A0A0T9E321"/>
<evidence type="ECO:0000313" key="3">
    <source>
        <dbReference type="EMBL" id="CFR86550.1"/>
    </source>
</evidence>
<reference evidence="11 12" key="3">
    <citation type="submission" date="2015-03" db="EMBL/GenBank/DDBJ databases">
        <authorList>
            <consortium name="Pathogen Informatics"/>
        </authorList>
    </citation>
    <scope>NUCLEOTIDE SEQUENCE [LARGE SCALE GENOMIC DNA]</scope>
    <source>
        <strain evidence="6 17">Bir 172</strain>
        <strain evidence="4 19">Bir 185</strain>
        <strain evidence="5 18">Bir 187</strain>
        <strain evidence="3 15">C09601061</strain>
        <strain evidence="7 14">G09801536</strain>
        <strain evidence="2 16">H09601792</strain>
        <strain evidence="11">K00500041</strain>
        <strain evidence="9 13">M09401471</strain>
        <strain evidence="12">N09902308</strain>
    </source>
</reference>
<evidence type="ECO:0000313" key="12">
    <source>
        <dbReference type="Proteomes" id="UP000039021"/>
    </source>
</evidence>
<dbReference type="Proteomes" id="UP000044938">
    <property type="component" value="Unassembled WGS sequence"/>
</dbReference>
<feature type="region of interest" description="Disordered" evidence="1">
    <location>
        <begin position="1"/>
        <end position="26"/>
    </location>
</feature>
<evidence type="ECO:0000313" key="5">
    <source>
        <dbReference type="EMBL" id="CKS95485.1"/>
    </source>
</evidence>
<dbReference type="EMBL" id="CNFU01001056">
    <property type="protein sequence ID" value="CKS95485.1"/>
    <property type="molecule type" value="Genomic_DNA"/>
</dbReference>
<evidence type="ECO:0000256" key="1">
    <source>
        <dbReference type="SAM" id="MobiDB-lite"/>
    </source>
</evidence>
<name>A0A0T9E321_MYCTX</name>
<gene>
    <name evidence="3" type="ORF">ERS007657_02509</name>
    <name evidence="7" type="ORF">ERS007679_01562</name>
    <name evidence="2" type="ORF">ERS007688_04124</name>
    <name evidence="8" type="ORF">ERS007703_02111</name>
    <name evidence="9" type="ORF">ERS007720_01522</name>
    <name evidence="10" type="ORF">ERS007739_01361</name>
    <name evidence="6" type="ORF">ERS027646_04246</name>
    <name evidence="4" type="ORF">ERS027659_01372</name>
    <name evidence="5" type="ORF">ERS027661_03744</name>
</gene>
<dbReference type="Proteomes" id="UP000038802">
    <property type="component" value="Unassembled WGS sequence"/>
</dbReference>
<dbReference type="EMBL" id="CFOH01001091">
    <property type="protein sequence ID" value="CFE78634.1"/>
    <property type="molecule type" value="Genomic_DNA"/>
</dbReference>
<dbReference type="Proteomes" id="UP000045842">
    <property type="component" value="Unassembled WGS sequence"/>
</dbReference>
<proteinExistence type="predicted"/>
<dbReference type="EMBL" id="CSAE01000212">
    <property type="protein sequence ID" value="COV82081.1"/>
    <property type="molecule type" value="Genomic_DNA"/>
</dbReference>
<dbReference type="EMBL" id="CGCX01000978">
    <property type="protein sequence ID" value="CFR86550.1"/>
    <property type="molecule type" value="Genomic_DNA"/>
</dbReference>
<dbReference type="Proteomes" id="UP000039021">
    <property type="component" value="Unassembled WGS sequence"/>
</dbReference>
<reference evidence="10" key="2">
    <citation type="submission" date="2015-03" db="EMBL/GenBank/DDBJ databases">
        <authorList>
            <consortium name="Pathogen Informatics"/>
            <person name="Murphy D."/>
        </authorList>
    </citation>
    <scope>NUCLEOTIDE SEQUENCE</scope>
    <source>
        <strain evidence="10">N09902308</strain>
    </source>
</reference>
<evidence type="ECO:0000313" key="18">
    <source>
        <dbReference type="Proteomes" id="UP000049023"/>
    </source>
</evidence>
<dbReference type="Proteomes" id="UP000046947">
    <property type="component" value="Unassembled WGS sequence"/>
</dbReference>
<dbReference type="Proteomes" id="UP000048948">
    <property type="component" value="Unassembled WGS sequence"/>
</dbReference>
<dbReference type="EMBL" id="CSAJ01000154">
    <property type="protein sequence ID" value="COW04644.1"/>
    <property type="molecule type" value="Genomic_DNA"/>
</dbReference>
<evidence type="ECO:0000313" key="10">
    <source>
        <dbReference type="EMBL" id="COX48743.1"/>
    </source>
</evidence>
<dbReference type="EMBL" id="CNGE01001227">
    <property type="protein sequence ID" value="CKT88541.1"/>
    <property type="molecule type" value="Genomic_DNA"/>
</dbReference>
<dbReference type="EMBL" id="CNFT01000245">
    <property type="protein sequence ID" value="CKR42285.1"/>
    <property type="molecule type" value="Genomic_DNA"/>
</dbReference>
<evidence type="ECO:0000313" key="8">
    <source>
        <dbReference type="EMBL" id="COV82081.1"/>
    </source>
</evidence>
<dbReference type="Proteomes" id="UP000046680">
    <property type="component" value="Unassembled WGS sequence"/>
</dbReference>
<evidence type="ECO:0000313" key="15">
    <source>
        <dbReference type="Proteomes" id="UP000046680"/>
    </source>
</evidence>
<evidence type="ECO:0000313" key="17">
    <source>
        <dbReference type="Proteomes" id="UP000048948"/>
    </source>
</evidence>
<dbReference type="Proteomes" id="UP000049023">
    <property type="component" value="Unassembled WGS sequence"/>
</dbReference>
<organism evidence="8 11">
    <name type="scientific">Mycobacterium tuberculosis</name>
    <dbReference type="NCBI Taxonomy" id="1773"/>
    <lineage>
        <taxon>Bacteria</taxon>
        <taxon>Bacillati</taxon>
        <taxon>Actinomycetota</taxon>
        <taxon>Actinomycetes</taxon>
        <taxon>Mycobacteriales</taxon>
        <taxon>Mycobacteriaceae</taxon>
        <taxon>Mycobacterium</taxon>
        <taxon>Mycobacterium tuberculosis complex</taxon>
    </lineage>
</organism>
<feature type="compositionally biased region" description="Polar residues" evidence="1">
    <location>
        <begin position="16"/>
        <end position="26"/>
    </location>
</feature>